<proteinExistence type="predicted"/>
<name>A0A0M3I6H5_ASCLU</name>
<dbReference type="WBParaSite" id="ALUE_0001265301-mRNA-1">
    <property type="protein sequence ID" value="ALUE_0001265301-mRNA-1"/>
    <property type="gene ID" value="ALUE_0001265301"/>
</dbReference>
<keyword evidence="2" id="KW-1185">Reference proteome</keyword>
<keyword evidence="1" id="KW-1133">Transmembrane helix</keyword>
<keyword evidence="1" id="KW-0812">Transmembrane</keyword>
<evidence type="ECO:0000256" key="1">
    <source>
        <dbReference type="SAM" id="Phobius"/>
    </source>
</evidence>
<protein>
    <submittedName>
        <fullName evidence="3">Ovule protein</fullName>
    </submittedName>
</protein>
<feature type="transmembrane region" description="Helical" evidence="1">
    <location>
        <begin position="53"/>
        <end position="75"/>
    </location>
</feature>
<organism evidence="2 3">
    <name type="scientific">Ascaris lumbricoides</name>
    <name type="common">Giant roundworm</name>
    <dbReference type="NCBI Taxonomy" id="6252"/>
    <lineage>
        <taxon>Eukaryota</taxon>
        <taxon>Metazoa</taxon>
        <taxon>Ecdysozoa</taxon>
        <taxon>Nematoda</taxon>
        <taxon>Chromadorea</taxon>
        <taxon>Rhabditida</taxon>
        <taxon>Spirurina</taxon>
        <taxon>Ascaridomorpha</taxon>
        <taxon>Ascaridoidea</taxon>
        <taxon>Ascarididae</taxon>
        <taxon>Ascaris</taxon>
    </lineage>
</organism>
<dbReference type="AlphaFoldDB" id="A0A0M3I6H5"/>
<dbReference type="Proteomes" id="UP000036681">
    <property type="component" value="Unplaced"/>
</dbReference>
<reference evidence="3" key="1">
    <citation type="submission" date="2017-02" db="UniProtKB">
        <authorList>
            <consortium name="WormBaseParasite"/>
        </authorList>
    </citation>
    <scope>IDENTIFICATION</scope>
</reference>
<sequence>MLGNLHWSSYKETNFFLEVLRLAGYTKLISCPFLWVSSPPIKILLYVHIRYRFYLFFLLVLLALISLFIGVWRLMFYVLTQIMRYACTFLSSHTPSTSPLPSVYLNFSHCRSAFALRSSL</sequence>
<keyword evidence="1" id="KW-0472">Membrane</keyword>
<accession>A0A0M3I6H5</accession>
<evidence type="ECO:0000313" key="3">
    <source>
        <dbReference type="WBParaSite" id="ALUE_0001265301-mRNA-1"/>
    </source>
</evidence>
<evidence type="ECO:0000313" key="2">
    <source>
        <dbReference type="Proteomes" id="UP000036681"/>
    </source>
</evidence>